<dbReference type="InterPro" id="IPR016047">
    <property type="entry name" value="M23ase_b-sheet_dom"/>
</dbReference>
<dbReference type="STRING" id="869210.Marky_1553"/>
<dbReference type="Gene3D" id="6.10.250.3150">
    <property type="match status" value="1"/>
</dbReference>
<dbReference type="CDD" id="cd12797">
    <property type="entry name" value="M23_peptidase"/>
    <property type="match status" value="1"/>
</dbReference>
<evidence type="ECO:0000256" key="1">
    <source>
        <dbReference type="SAM" id="Coils"/>
    </source>
</evidence>
<dbReference type="HOGENOM" id="CLU_034826_0_0_0"/>
<keyword evidence="1" id="KW-0175">Coiled coil</keyword>
<dbReference type="InterPro" id="IPR011055">
    <property type="entry name" value="Dup_hybrid_motif"/>
</dbReference>
<dbReference type="PANTHER" id="PTHR21666">
    <property type="entry name" value="PEPTIDASE-RELATED"/>
    <property type="match status" value="1"/>
</dbReference>
<dbReference type="Pfam" id="PF01551">
    <property type="entry name" value="Peptidase_M23"/>
    <property type="match status" value="1"/>
</dbReference>
<keyword evidence="4" id="KW-1185">Reference proteome</keyword>
<reference evidence="3 4" key="1">
    <citation type="journal article" date="2012" name="Stand. Genomic Sci.">
        <title>Complete genome sequence of the aerobic, heterotroph Marinithermus hydrothermalis type strain (T1(T)) from a deep-sea hydrothermal vent chimney.</title>
        <authorList>
            <person name="Copeland A."/>
            <person name="Gu W."/>
            <person name="Yasawong M."/>
            <person name="Lapidus A."/>
            <person name="Lucas S."/>
            <person name="Deshpande S."/>
            <person name="Pagani I."/>
            <person name="Tapia R."/>
            <person name="Cheng J.F."/>
            <person name="Goodwin L.A."/>
            <person name="Pitluck S."/>
            <person name="Liolios K."/>
            <person name="Ivanova N."/>
            <person name="Mavromatis K."/>
            <person name="Mikhailova N."/>
            <person name="Pati A."/>
            <person name="Chen A."/>
            <person name="Palaniappan K."/>
            <person name="Land M."/>
            <person name="Pan C."/>
            <person name="Brambilla E.M."/>
            <person name="Rohde M."/>
            <person name="Tindall B.J."/>
            <person name="Sikorski J."/>
            <person name="Goker M."/>
            <person name="Detter J.C."/>
            <person name="Bristow J."/>
            <person name="Eisen J.A."/>
            <person name="Markowitz V."/>
            <person name="Hugenholtz P."/>
            <person name="Kyrpides N.C."/>
            <person name="Klenk H.P."/>
            <person name="Woyke T."/>
        </authorList>
    </citation>
    <scope>NUCLEOTIDE SEQUENCE [LARGE SCALE GENOMIC DNA]</scope>
    <source>
        <strain evidence="4">DSM 14884 / JCM 11576 / T1</strain>
    </source>
</reference>
<evidence type="ECO:0000259" key="2">
    <source>
        <dbReference type="Pfam" id="PF01551"/>
    </source>
</evidence>
<name>F2NQS4_MARHT</name>
<evidence type="ECO:0000313" key="4">
    <source>
        <dbReference type="Proteomes" id="UP000007030"/>
    </source>
</evidence>
<dbReference type="GO" id="GO:0004222">
    <property type="term" value="F:metalloendopeptidase activity"/>
    <property type="evidence" value="ECO:0007669"/>
    <property type="project" value="TreeGrafter"/>
</dbReference>
<dbReference type="RefSeq" id="WP_013704335.1">
    <property type="nucleotide sequence ID" value="NC_015387.1"/>
</dbReference>
<dbReference type="AlphaFoldDB" id="F2NQS4"/>
<feature type="coiled-coil region" evidence="1">
    <location>
        <begin position="17"/>
        <end position="118"/>
    </location>
</feature>
<dbReference type="EMBL" id="CP002630">
    <property type="protein sequence ID" value="AEB12288.1"/>
    <property type="molecule type" value="Genomic_DNA"/>
</dbReference>
<protein>
    <submittedName>
        <fullName evidence="3">Peptidase M23</fullName>
    </submittedName>
</protein>
<dbReference type="PANTHER" id="PTHR21666:SF270">
    <property type="entry name" value="MUREIN HYDROLASE ACTIVATOR ENVC"/>
    <property type="match status" value="1"/>
</dbReference>
<accession>F2NQS4</accession>
<dbReference type="SUPFAM" id="SSF51261">
    <property type="entry name" value="Duplicated hybrid motif"/>
    <property type="match status" value="1"/>
</dbReference>
<gene>
    <name evidence="3" type="ordered locus">Marky_1553</name>
</gene>
<dbReference type="Proteomes" id="UP000007030">
    <property type="component" value="Chromosome"/>
</dbReference>
<dbReference type="InterPro" id="IPR050570">
    <property type="entry name" value="Cell_wall_metabolism_enzyme"/>
</dbReference>
<dbReference type="OrthoDB" id="31320at2"/>
<dbReference type="eggNOG" id="COG4942">
    <property type="taxonomic scope" value="Bacteria"/>
</dbReference>
<sequence length="396" mass="45022">MKRLILALFLLLPGLGLGQSLEALQRALQEAEQLKQQRLHETRALEEALAQLDAESRALAERLAQTEAEVTRLERERKTLEREIAALEQQVARVEGQIAAAETRLQTLKARMQQLVLTLHRERAGRYLPLLQARSFTDLIVRARWIQYLGQRDVELVEELKALIAQLEASRKRLVALVQELNAKQAEHTQQLRALEAKRGEYQATLQALNQRKEAQQVRLAELLKAQEQLDQELARLQQQIQAERRRLEAERQKRQESARPVAAVFKPPQALVGRLLFPVAGGRIARAYGTDGQDYEEIQAPKPAAPVRAAADGQVFVTFYYGNLGWLVMIQHTDNLYTLYHNLQDPLVEIGERVEQGQLIGYLGGGALIPPDVLWFRVALEQDGAFRYVDPALYY</sequence>
<organism evidence="3 4">
    <name type="scientific">Marinithermus hydrothermalis (strain DSM 14884 / JCM 11576 / T1)</name>
    <dbReference type="NCBI Taxonomy" id="869210"/>
    <lineage>
        <taxon>Bacteria</taxon>
        <taxon>Thermotogati</taxon>
        <taxon>Deinococcota</taxon>
        <taxon>Deinococci</taxon>
        <taxon>Thermales</taxon>
        <taxon>Thermaceae</taxon>
        <taxon>Marinithermus</taxon>
    </lineage>
</organism>
<dbReference type="KEGG" id="mhd:Marky_1553"/>
<proteinExistence type="predicted"/>
<feature type="domain" description="M23ase beta-sheet core" evidence="2">
    <location>
        <begin position="301"/>
        <end position="366"/>
    </location>
</feature>
<dbReference type="Gene3D" id="2.70.70.10">
    <property type="entry name" value="Glucose Permease (Domain IIA)"/>
    <property type="match status" value="1"/>
</dbReference>
<evidence type="ECO:0000313" key="3">
    <source>
        <dbReference type="EMBL" id="AEB12288.1"/>
    </source>
</evidence>
<dbReference type="SUPFAM" id="SSF57997">
    <property type="entry name" value="Tropomyosin"/>
    <property type="match status" value="1"/>
</dbReference>
<feature type="coiled-coil region" evidence="1">
    <location>
        <begin position="157"/>
        <end position="258"/>
    </location>
</feature>